<evidence type="ECO:0000256" key="1">
    <source>
        <dbReference type="SAM" id="MobiDB-lite"/>
    </source>
</evidence>
<dbReference type="STRING" id="500610.SAMN02799615_00769"/>
<dbReference type="Proteomes" id="UP000199477">
    <property type="component" value="Unassembled WGS sequence"/>
</dbReference>
<name>A0A1I1ZRE9_9GAMM</name>
<sequence>MNDNKRGFGSMDEQKQREASGKGGKASQGGQQQNAGGKDMQDKSAGSRGGSHEQHVQAGEQSHKHR</sequence>
<feature type="compositionally biased region" description="Basic and acidic residues" evidence="1">
    <location>
        <begin position="1"/>
        <end position="20"/>
    </location>
</feature>
<keyword evidence="3" id="KW-1185">Reference proteome</keyword>
<gene>
    <name evidence="2" type="ORF">SAMN02799615_00769</name>
</gene>
<proteinExistence type="predicted"/>
<evidence type="ECO:0000313" key="2">
    <source>
        <dbReference type="EMBL" id="SFE33203.1"/>
    </source>
</evidence>
<dbReference type="EMBL" id="FONH01000002">
    <property type="protein sequence ID" value="SFE33203.1"/>
    <property type="molecule type" value="Genomic_DNA"/>
</dbReference>
<accession>A0A1I1ZRE9</accession>
<dbReference type="Pfam" id="PF10685">
    <property type="entry name" value="KGG"/>
    <property type="match status" value="1"/>
</dbReference>
<feature type="compositionally biased region" description="Low complexity" evidence="1">
    <location>
        <begin position="28"/>
        <end position="38"/>
    </location>
</feature>
<evidence type="ECO:0008006" key="4">
    <source>
        <dbReference type="Google" id="ProtNLM"/>
    </source>
</evidence>
<protein>
    <recommendedName>
        <fullName evidence="4">Stress-induced acidophilic repeat motif-containing protein</fullName>
    </recommendedName>
</protein>
<reference evidence="3" key="1">
    <citation type="submission" date="2016-10" db="EMBL/GenBank/DDBJ databases">
        <authorList>
            <person name="Varghese N."/>
            <person name="Submissions S."/>
        </authorList>
    </citation>
    <scope>NUCLEOTIDE SEQUENCE [LARGE SCALE GENOMIC DNA]</scope>
    <source>
        <strain evidence="3">UNC178MFTsu3.1</strain>
    </source>
</reference>
<organism evidence="2 3">
    <name type="scientific">Dyella marensis</name>
    <dbReference type="NCBI Taxonomy" id="500610"/>
    <lineage>
        <taxon>Bacteria</taxon>
        <taxon>Pseudomonadati</taxon>
        <taxon>Pseudomonadota</taxon>
        <taxon>Gammaproteobacteria</taxon>
        <taxon>Lysobacterales</taxon>
        <taxon>Rhodanobacteraceae</taxon>
        <taxon>Dyella</taxon>
    </lineage>
</organism>
<feature type="region of interest" description="Disordered" evidence="1">
    <location>
        <begin position="1"/>
        <end position="66"/>
    </location>
</feature>
<dbReference type="AlphaFoldDB" id="A0A1I1ZRE9"/>
<dbReference type="RefSeq" id="WP_026636625.1">
    <property type="nucleotide sequence ID" value="NZ_FONH01000002.1"/>
</dbReference>
<evidence type="ECO:0000313" key="3">
    <source>
        <dbReference type="Proteomes" id="UP000199477"/>
    </source>
</evidence>
<dbReference type="InterPro" id="IPR019626">
    <property type="entry name" value="Stress-induced_KGG_rpt"/>
</dbReference>